<sequence>MDRTEFITPWVQMRAQVEHMHKWKHIAVTPKPFAPRHSITFFNNKKQEKKLAETISAYDRLHKYEDFDPRKPRAECTSPSLIWSEIYQENKHHIVPMITSHWYGRPNREQIDYPDKSLCHASQIREFYRRNDLNLVADEIREFQMCYT</sequence>
<dbReference type="EMBL" id="JAUDFV010000156">
    <property type="protein sequence ID" value="KAL2714524.1"/>
    <property type="molecule type" value="Genomic_DNA"/>
</dbReference>
<name>A0ABD2A1M3_VESSQ</name>
<evidence type="ECO:0000313" key="1">
    <source>
        <dbReference type="EMBL" id="KAL2714524.1"/>
    </source>
</evidence>
<proteinExistence type="predicted"/>
<dbReference type="InterPro" id="IPR027901">
    <property type="entry name" value="CFAP90"/>
</dbReference>
<reference evidence="1 2" key="1">
    <citation type="journal article" date="2024" name="Ann. Entomol. Soc. Am.">
        <title>Genomic analyses of the southern and eastern yellowjacket wasps (Hymenoptera: Vespidae) reveal evolutionary signatures of social life.</title>
        <authorList>
            <person name="Catto M.A."/>
            <person name="Caine P.B."/>
            <person name="Orr S.E."/>
            <person name="Hunt B.G."/>
            <person name="Goodisman M.A.D."/>
        </authorList>
    </citation>
    <scope>NUCLEOTIDE SEQUENCE [LARGE SCALE GENOMIC DNA]</scope>
    <source>
        <strain evidence="1">233</strain>
        <tissue evidence="1">Head and thorax</tissue>
    </source>
</reference>
<evidence type="ECO:0000313" key="2">
    <source>
        <dbReference type="Proteomes" id="UP001607302"/>
    </source>
</evidence>
<dbReference type="Pfam" id="PF15074">
    <property type="entry name" value="CFAP90"/>
    <property type="match status" value="1"/>
</dbReference>
<dbReference type="Proteomes" id="UP001607302">
    <property type="component" value="Unassembled WGS sequence"/>
</dbReference>
<gene>
    <name evidence="1" type="ORF">V1478_015709</name>
</gene>
<comment type="caution">
    <text evidence="1">The sequence shown here is derived from an EMBL/GenBank/DDBJ whole genome shotgun (WGS) entry which is preliminary data.</text>
</comment>
<dbReference type="AlphaFoldDB" id="A0ABD2A1M3"/>
<keyword evidence="2" id="KW-1185">Reference proteome</keyword>
<protein>
    <submittedName>
        <fullName evidence="1">Uncharacterized protein</fullName>
    </submittedName>
</protein>
<organism evidence="1 2">
    <name type="scientific">Vespula squamosa</name>
    <name type="common">Southern yellow jacket</name>
    <name type="synonym">Wasp</name>
    <dbReference type="NCBI Taxonomy" id="30214"/>
    <lineage>
        <taxon>Eukaryota</taxon>
        <taxon>Metazoa</taxon>
        <taxon>Ecdysozoa</taxon>
        <taxon>Arthropoda</taxon>
        <taxon>Hexapoda</taxon>
        <taxon>Insecta</taxon>
        <taxon>Pterygota</taxon>
        <taxon>Neoptera</taxon>
        <taxon>Endopterygota</taxon>
        <taxon>Hymenoptera</taxon>
        <taxon>Apocrita</taxon>
        <taxon>Aculeata</taxon>
        <taxon>Vespoidea</taxon>
        <taxon>Vespidae</taxon>
        <taxon>Vespinae</taxon>
        <taxon>Vespula</taxon>
    </lineage>
</organism>
<accession>A0ABD2A1M3</accession>